<dbReference type="SUPFAM" id="SSF55874">
    <property type="entry name" value="ATPase domain of HSP90 chaperone/DNA topoisomerase II/histidine kinase"/>
    <property type="match status" value="1"/>
</dbReference>
<dbReference type="Gene3D" id="3.30.565.10">
    <property type="entry name" value="Histidine kinase-like ATPase, C-terminal domain"/>
    <property type="match status" value="1"/>
</dbReference>
<evidence type="ECO:0000256" key="3">
    <source>
        <dbReference type="ARBA" id="ARBA00022553"/>
    </source>
</evidence>
<evidence type="ECO:0000259" key="4">
    <source>
        <dbReference type="PROSITE" id="PS50109"/>
    </source>
</evidence>
<dbReference type="GO" id="GO:0004673">
    <property type="term" value="F:protein histidine kinase activity"/>
    <property type="evidence" value="ECO:0007669"/>
    <property type="project" value="UniProtKB-EC"/>
</dbReference>
<evidence type="ECO:0000313" key="5">
    <source>
        <dbReference type="EMBL" id="CAI9260997.1"/>
    </source>
</evidence>
<name>A0AA35VHJ0_LACSI</name>
<dbReference type="InterPro" id="IPR005467">
    <property type="entry name" value="His_kinase_dom"/>
</dbReference>
<dbReference type="SMART" id="SM00387">
    <property type="entry name" value="HATPase_c"/>
    <property type="match status" value="1"/>
</dbReference>
<evidence type="ECO:0000256" key="2">
    <source>
        <dbReference type="ARBA" id="ARBA00012438"/>
    </source>
</evidence>
<dbReference type="Proteomes" id="UP001177003">
    <property type="component" value="Chromosome 0"/>
</dbReference>
<sequence>MELEEKEFELTKVYEDVVELFYPVGLKMEVDVIFDLQVIKFSQVKGDEGRLKQILLNILSNAMKFSLEGNVTKVMDEVHHHHHDDPNSMEFVFEVNDTGKGIPKAKQASIFENYVQVKEMENETTPEIEGTGLGLGIVQSLVQLMRGEISIVDKEVGEKGTCFKFNVVFKVYIFDLSEDYKAMKIYSPKQGYNSSIVVLFISRDERVKMAQNFIKA</sequence>
<keyword evidence="6" id="KW-1185">Reference proteome</keyword>
<dbReference type="EMBL" id="OX465086">
    <property type="protein sequence ID" value="CAI9260997.1"/>
    <property type="molecule type" value="Genomic_DNA"/>
</dbReference>
<dbReference type="InterPro" id="IPR036890">
    <property type="entry name" value="HATPase_C_sf"/>
</dbReference>
<dbReference type="PANTHER" id="PTHR43719">
    <property type="entry name" value="TWO-COMPONENT HISTIDINE KINASE"/>
    <property type="match status" value="1"/>
</dbReference>
<proteinExistence type="predicted"/>
<organism evidence="5 6">
    <name type="scientific">Lactuca saligna</name>
    <name type="common">Willowleaf lettuce</name>
    <dbReference type="NCBI Taxonomy" id="75948"/>
    <lineage>
        <taxon>Eukaryota</taxon>
        <taxon>Viridiplantae</taxon>
        <taxon>Streptophyta</taxon>
        <taxon>Embryophyta</taxon>
        <taxon>Tracheophyta</taxon>
        <taxon>Spermatophyta</taxon>
        <taxon>Magnoliopsida</taxon>
        <taxon>eudicotyledons</taxon>
        <taxon>Gunneridae</taxon>
        <taxon>Pentapetalae</taxon>
        <taxon>asterids</taxon>
        <taxon>campanulids</taxon>
        <taxon>Asterales</taxon>
        <taxon>Asteraceae</taxon>
        <taxon>Cichorioideae</taxon>
        <taxon>Cichorieae</taxon>
        <taxon>Lactucinae</taxon>
        <taxon>Lactuca</taxon>
    </lineage>
</organism>
<dbReference type="PROSITE" id="PS50109">
    <property type="entry name" value="HIS_KIN"/>
    <property type="match status" value="1"/>
</dbReference>
<dbReference type="AlphaFoldDB" id="A0AA35VHJ0"/>
<dbReference type="PRINTS" id="PR00344">
    <property type="entry name" value="BCTRLSENSOR"/>
</dbReference>
<dbReference type="InterPro" id="IPR004358">
    <property type="entry name" value="Sig_transdc_His_kin-like_C"/>
</dbReference>
<accession>A0AA35VHJ0</accession>
<feature type="domain" description="Histidine kinase" evidence="4">
    <location>
        <begin position="1"/>
        <end position="171"/>
    </location>
</feature>
<evidence type="ECO:0000313" key="6">
    <source>
        <dbReference type="Proteomes" id="UP001177003"/>
    </source>
</evidence>
<dbReference type="InterPro" id="IPR003594">
    <property type="entry name" value="HATPase_dom"/>
</dbReference>
<keyword evidence="3" id="KW-0597">Phosphoprotein</keyword>
<reference evidence="5" key="1">
    <citation type="submission" date="2023-04" db="EMBL/GenBank/DDBJ databases">
        <authorList>
            <person name="Vijverberg K."/>
            <person name="Xiong W."/>
            <person name="Schranz E."/>
        </authorList>
    </citation>
    <scope>NUCLEOTIDE SEQUENCE</scope>
</reference>
<evidence type="ECO:0000256" key="1">
    <source>
        <dbReference type="ARBA" id="ARBA00000085"/>
    </source>
</evidence>
<dbReference type="EC" id="2.7.13.3" evidence="2"/>
<dbReference type="Pfam" id="PF02518">
    <property type="entry name" value="HATPase_c"/>
    <property type="match status" value="1"/>
</dbReference>
<dbReference type="PANTHER" id="PTHR43719:SF75">
    <property type="entry name" value="HISTIDINE KINASE CKI1"/>
    <property type="match status" value="1"/>
</dbReference>
<protein>
    <recommendedName>
        <fullName evidence="2">histidine kinase</fullName>
        <ecNumber evidence="2">2.7.13.3</ecNumber>
    </recommendedName>
</protein>
<comment type="catalytic activity">
    <reaction evidence="1">
        <text>ATP + protein L-histidine = ADP + protein N-phospho-L-histidine.</text>
        <dbReference type="EC" id="2.7.13.3"/>
    </reaction>
</comment>
<gene>
    <name evidence="5" type="ORF">LSALG_LOCUS1809</name>
</gene>
<dbReference type="InterPro" id="IPR050956">
    <property type="entry name" value="2C_system_His_kinase"/>
</dbReference>